<evidence type="ECO:0000256" key="7">
    <source>
        <dbReference type="ARBA" id="ARBA00023295"/>
    </source>
</evidence>
<evidence type="ECO:0000256" key="6">
    <source>
        <dbReference type="ARBA" id="ARBA00023277"/>
    </source>
</evidence>
<comment type="similarity">
    <text evidence="2 9">Belongs to the glycosyl hydrolase 10 (cellulase F) family.</text>
</comment>
<accession>A0ABW6CK85</accession>
<organism evidence="12 13">
    <name type="scientific">Phenylobacterium ferrooxidans</name>
    <dbReference type="NCBI Taxonomy" id="2982689"/>
    <lineage>
        <taxon>Bacteria</taxon>
        <taxon>Pseudomonadati</taxon>
        <taxon>Pseudomonadota</taxon>
        <taxon>Alphaproteobacteria</taxon>
        <taxon>Caulobacterales</taxon>
        <taxon>Caulobacteraceae</taxon>
        <taxon>Phenylobacterium</taxon>
    </lineage>
</organism>
<proteinExistence type="inferred from homology"/>
<keyword evidence="5 9" id="KW-0378">Hydrolase</keyword>
<feature type="chain" id="PRO_5045891172" description="Beta-xylanase" evidence="10">
    <location>
        <begin position="25"/>
        <end position="345"/>
    </location>
</feature>
<dbReference type="SUPFAM" id="SSF51445">
    <property type="entry name" value="(Trans)glycosidases"/>
    <property type="match status" value="1"/>
</dbReference>
<evidence type="ECO:0000256" key="9">
    <source>
        <dbReference type="RuleBase" id="RU361174"/>
    </source>
</evidence>
<keyword evidence="6 9" id="KW-0119">Carbohydrate metabolism</keyword>
<keyword evidence="8 9" id="KW-0624">Polysaccharide degradation</keyword>
<feature type="domain" description="GH10" evidence="11">
    <location>
        <begin position="28"/>
        <end position="343"/>
    </location>
</feature>
<protein>
    <recommendedName>
        <fullName evidence="9">Beta-xylanase</fullName>
        <ecNumber evidence="9">3.2.1.8</ecNumber>
    </recommendedName>
</protein>
<evidence type="ECO:0000313" key="12">
    <source>
        <dbReference type="EMBL" id="MFD3262653.1"/>
    </source>
</evidence>
<dbReference type="SMART" id="SM00633">
    <property type="entry name" value="Glyco_10"/>
    <property type="match status" value="1"/>
</dbReference>
<dbReference type="PANTHER" id="PTHR31490">
    <property type="entry name" value="GLYCOSYL HYDROLASE"/>
    <property type="match status" value="1"/>
</dbReference>
<evidence type="ECO:0000256" key="3">
    <source>
        <dbReference type="ARBA" id="ARBA00022651"/>
    </source>
</evidence>
<dbReference type="PANTHER" id="PTHR31490:SF88">
    <property type="entry name" value="BETA-XYLANASE"/>
    <property type="match status" value="1"/>
</dbReference>
<evidence type="ECO:0000256" key="1">
    <source>
        <dbReference type="ARBA" id="ARBA00000681"/>
    </source>
</evidence>
<gene>
    <name evidence="12" type="ORF">OCL97_01610</name>
</gene>
<keyword evidence="4 10" id="KW-0732">Signal</keyword>
<evidence type="ECO:0000256" key="5">
    <source>
        <dbReference type="ARBA" id="ARBA00022801"/>
    </source>
</evidence>
<sequence length="345" mass="37783">MISGLHRRAFVGSALALAACGADAQTGPVSLPPLKSIAPFPVGVCIQAVHLEDRDLVRLLVEQVSQLTPEWEMKMEYIAQPDGSFRFDGPDQIAAFAKTHGLRLFGHTLVWYDQAPAAFTDLDESRVSFADAYRNYILAVVGRYRGQAVGWDVINETVLDDGSGWRDSLWARKLGKLEHMVLAFQHAREADPGAVLFLNDFFLETHPKKRTAFLKLAEALLKAGAPLGGLGTQTHLAAGDQRGLIKAAIADLASLGLPIHISEMDVSLQEGGDRNERLTRQADLYREAAEAFSALPQRQQFAFTTWGLRDQESWRKREDGADAPLLFDVNGNPKPAAAAWVQGLG</sequence>
<evidence type="ECO:0000256" key="8">
    <source>
        <dbReference type="ARBA" id="ARBA00023326"/>
    </source>
</evidence>
<comment type="catalytic activity">
    <reaction evidence="1 9">
        <text>Endohydrolysis of (1-&gt;4)-beta-D-xylosidic linkages in xylans.</text>
        <dbReference type="EC" id="3.2.1.8"/>
    </reaction>
</comment>
<dbReference type="InterPro" id="IPR017853">
    <property type="entry name" value="GH"/>
</dbReference>
<dbReference type="InterPro" id="IPR001000">
    <property type="entry name" value="GH10_dom"/>
</dbReference>
<dbReference type="PRINTS" id="PR00134">
    <property type="entry name" value="GLHYDRLASE10"/>
</dbReference>
<dbReference type="Gene3D" id="3.20.20.80">
    <property type="entry name" value="Glycosidases"/>
    <property type="match status" value="1"/>
</dbReference>
<keyword evidence="13" id="KW-1185">Reference proteome</keyword>
<feature type="signal peptide" evidence="10">
    <location>
        <begin position="1"/>
        <end position="24"/>
    </location>
</feature>
<evidence type="ECO:0000259" key="11">
    <source>
        <dbReference type="PROSITE" id="PS51760"/>
    </source>
</evidence>
<dbReference type="EC" id="3.2.1.8" evidence="9"/>
<keyword evidence="7 9" id="KW-0326">Glycosidase</keyword>
<dbReference type="Pfam" id="PF00331">
    <property type="entry name" value="Glyco_hydro_10"/>
    <property type="match status" value="1"/>
</dbReference>
<dbReference type="EMBL" id="JAOTJD010000002">
    <property type="protein sequence ID" value="MFD3262653.1"/>
    <property type="molecule type" value="Genomic_DNA"/>
</dbReference>
<evidence type="ECO:0000256" key="2">
    <source>
        <dbReference type="ARBA" id="ARBA00007495"/>
    </source>
</evidence>
<dbReference type="Proteomes" id="UP001598130">
    <property type="component" value="Unassembled WGS sequence"/>
</dbReference>
<evidence type="ECO:0000256" key="10">
    <source>
        <dbReference type="SAM" id="SignalP"/>
    </source>
</evidence>
<comment type="caution">
    <text evidence="12">The sequence shown here is derived from an EMBL/GenBank/DDBJ whole genome shotgun (WGS) entry which is preliminary data.</text>
</comment>
<dbReference type="RefSeq" id="WP_377366998.1">
    <property type="nucleotide sequence ID" value="NZ_JAOTJD010000002.1"/>
</dbReference>
<dbReference type="PROSITE" id="PS51760">
    <property type="entry name" value="GH10_2"/>
    <property type="match status" value="1"/>
</dbReference>
<name>A0ABW6CK85_9CAUL</name>
<evidence type="ECO:0000313" key="13">
    <source>
        <dbReference type="Proteomes" id="UP001598130"/>
    </source>
</evidence>
<evidence type="ECO:0000256" key="4">
    <source>
        <dbReference type="ARBA" id="ARBA00022729"/>
    </source>
</evidence>
<dbReference type="PROSITE" id="PS51257">
    <property type="entry name" value="PROKAR_LIPOPROTEIN"/>
    <property type="match status" value="1"/>
</dbReference>
<dbReference type="InterPro" id="IPR044846">
    <property type="entry name" value="GH10"/>
</dbReference>
<keyword evidence="3" id="KW-0858">Xylan degradation</keyword>
<reference evidence="12 13" key="1">
    <citation type="submission" date="2022-09" db="EMBL/GenBank/DDBJ databases">
        <title>New species of Phenylobacterium.</title>
        <authorList>
            <person name="Mieszkin S."/>
        </authorList>
    </citation>
    <scope>NUCLEOTIDE SEQUENCE [LARGE SCALE GENOMIC DNA]</scope>
    <source>
        <strain evidence="12 13">HK31-G</strain>
    </source>
</reference>